<protein>
    <submittedName>
        <fullName evidence="1">Uncharacterized protein</fullName>
    </submittedName>
</protein>
<name>A0AAV4D3T7_9GAST</name>
<dbReference type="Proteomes" id="UP000735302">
    <property type="component" value="Unassembled WGS sequence"/>
</dbReference>
<reference evidence="1 2" key="1">
    <citation type="journal article" date="2021" name="Elife">
        <title>Chloroplast acquisition without the gene transfer in kleptoplastic sea slugs, Plakobranchus ocellatus.</title>
        <authorList>
            <person name="Maeda T."/>
            <person name="Takahashi S."/>
            <person name="Yoshida T."/>
            <person name="Shimamura S."/>
            <person name="Takaki Y."/>
            <person name="Nagai Y."/>
            <person name="Toyoda A."/>
            <person name="Suzuki Y."/>
            <person name="Arimoto A."/>
            <person name="Ishii H."/>
            <person name="Satoh N."/>
            <person name="Nishiyama T."/>
            <person name="Hasebe M."/>
            <person name="Maruyama T."/>
            <person name="Minagawa J."/>
            <person name="Obokata J."/>
            <person name="Shigenobu S."/>
        </authorList>
    </citation>
    <scope>NUCLEOTIDE SEQUENCE [LARGE SCALE GENOMIC DNA]</scope>
</reference>
<organism evidence="1 2">
    <name type="scientific">Plakobranchus ocellatus</name>
    <dbReference type="NCBI Taxonomy" id="259542"/>
    <lineage>
        <taxon>Eukaryota</taxon>
        <taxon>Metazoa</taxon>
        <taxon>Spiralia</taxon>
        <taxon>Lophotrochozoa</taxon>
        <taxon>Mollusca</taxon>
        <taxon>Gastropoda</taxon>
        <taxon>Heterobranchia</taxon>
        <taxon>Euthyneura</taxon>
        <taxon>Panpulmonata</taxon>
        <taxon>Sacoglossa</taxon>
        <taxon>Placobranchoidea</taxon>
        <taxon>Plakobranchidae</taxon>
        <taxon>Plakobranchus</taxon>
    </lineage>
</organism>
<dbReference type="EMBL" id="BLXT01007365">
    <property type="protein sequence ID" value="GFO38809.1"/>
    <property type="molecule type" value="Genomic_DNA"/>
</dbReference>
<evidence type="ECO:0000313" key="1">
    <source>
        <dbReference type="EMBL" id="GFO38809.1"/>
    </source>
</evidence>
<accession>A0AAV4D3T7</accession>
<gene>
    <name evidence="1" type="ORF">PoB_006531400</name>
</gene>
<sequence length="182" mass="20008">MGFLQLLYSVTEFSIKSHIFPFVLVGANFFQSFSFIFFPDDEESGFRNRGAHAPFLEIVIIARIALRLISSDGQLDQCSVRSAVTVTGLQMMFGYLVQICNSNNYKVRGLGDNNPLTLDSLDFAGTPFLSGIGQTPCGQAKLDNAGVIVMSNMVTTSVDKSTTMISAIFCNVLKFKIQQNIH</sequence>
<proteinExistence type="predicted"/>
<dbReference type="AlphaFoldDB" id="A0AAV4D3T7"/>
<evidence type="ECO:0000313" key="2">
    <source>
        <dbReference type="Proteomes" id="UP000735302"/>
    </source>
</evidence>
<comment type="caution">
    <text evidence="1">The sequence shown here is derived from an EMBL/GenBank/DDBJ whole genome shotgun (WGS) entry which is preliminary data.</text>
</comment>
<keyword evidence="2" id="KW-1185">Reference proteome</keyword>